<feature type="repeat" description="WD" evidence="3">
    <location>
        <begin position="914"/>
        <end position="947"/>
    </location>
</feature>
<dbReference type="PRINTS" id="PR00320">
    <property type="entry name" value="GPROTEINBRPT"/>
</dbReference>
<dbReference type="PANTHER" id="PTHR19848">
    <property type="entry name" value="WD40 REPEAT PROTEIN"/>
    <property type="match status" value="1"/>
</dbReference>
<evidence type="ECO:0000256" key="2">
    <source>
        <dbReference type="ARBA" id="ARBA00022737"/>
    </source>
</evidence>
<dbReference type="InterPro" id="IPR036322">
    <property type="entry name" value="WD40_repeat_dom_sf"/>
</dbReference>
<proteinExistence type="predicted"/>
<keyword evidence="6" id="KW-1185">Reference proteome</keyword>
<dbReference type="InterPro" id="IPR049052">
    <property type="entry name" value="nSTAND1"/>
</dbReference>
<feature type="domain" description="Novel STAND NTPase 1" evidence="4">
    <location>
        <begin position="207"/>
        <end position="632"/>
    </location>
</feature>
<feature type="repeat" description="WD" evidence="3">
    <location>
        <begin position="869"/>
        <end position="901"/>
    </location>
</feature>
<dbReference type="RefSeq" id="WP_233395468.1">
    <property type="nucleotide sequence ID" value="NZ_JAJTWT010000024.1"/>
</dbReference>
<dbReference type="InterPro" id="IPR019775">
    <property type="entry name" value="WD40_repeat_CS"/>
</dbReference>
<evidence type="ECO:0000256" key="3">
    <source>
        <dbReference type="PROSITE-ProRule" id="PRU00221"/>
    </source>
</evidence>
<dbReference type="InterPro" id="IPR015943">
    <property type="entry name" value="WD40/YVTN_repeat-like_dom_sf"/>
</dbReference>
<dbReference type="SUPFAM" id="SSF50978">
    <property type="entry name" value="WD40 repeat-like"/>
    <property type="match status" value="2"/>
</dbReference>
<evidence type="ECO:0000256" key="1">
    <source>
        <dbReference type="ARBA" id="ARBA00022574"/>
    </source>
</evidence>
<evidence type="ECO:0000313" key="5">
    <source>
        <dbReference type="EMBL" id="MCE4540759.1"/>
    </source>
</evidence>
<evidence type="ECO:0000259" key="4">
    <source>
        <dbReference type="Pfam" id="PF20703"/>
    </source>
</evidence>
<feature type="repeat" description="WD" evidence="3">
    <location>
        <begin position="1019"/>
        <end position="1060"/>
    </location>
</feature>
<evidence type="ECO:0000313" key="6">
    <source>
        <dbReference type="Proteomes" id="UP001201463"/>
    </source>
</evidence>
<dbReference type="InterPro" id="IPR020472">
    <property type="entry name" value="WD40_PAC1"/>
</dbReference>
<organism evidence="5 6">
    <name type="scientific">Pelomonas caseinilytica</name>
    <dbReference type="NCBI Taxonomy" id="2906763"/>
    <lineage>
        <taxon>Bacteria</taxon>
        <taxon>Pseudomonadati</taxon>
        <taxon>Pseudomonadota</taxon>
        <taxon>Betaproteobacteria</taxon>
        <taxon>Burkholderiales</taxon>
        <taxon>Sphaerotilaceae</taxon>
        <taxon>Roseateles</taxon>
    </lineage>
</organism>
<dbReference type="PROSITE" id="PS50082">
    <property type="entry name" value="WD_REPEATS_2"/>
    <property type="match status" value="5"/>
</dbReference>
<dbReference type="Pfam" id="PF20703">
    <property type="entry name" value="nSTAND1"/>
    <property type="match status" value="1"/>
</dbReference>
<reference evidence="5 6" key="1">
    <citation type="submission" date="2021-12" db="EMBL/GenBank/DDBJ databases">
        <title>Genome seq of p7.</title>
        <authorList>
            <person name="Seo T."/>
        </authorList>
    </citation>
    <scope>NUCLEOTIDE SEQUENCE [LARGE SCALE GENOMIC DNA]</scope>
    <source>
        <strain evidence="5 6">P7</strain>
    </source>
</reference>
<dbReference type="Gene3D" id="2.130.10.10">
    <property type="entry name" value="YVTN repeat-like/Quinoprotein amine dehydrogenase"/>
    <property type="match status" value="4"/>
</dbReference>
<dbReference type="InterPro" id="IPR001680">
    <property type="entry name" value="WD40_rpt"/>
</dbReference>
<keyword evidence="1 3" id="KW-0853">WD repeat</keyword>
<keyword evidence="2" id="KW-0677">Repeat</keyword>
<feature type="repeat" description="WD" evidence="3">
    <location>
        <begin position="971"/>
        <end position="1004"/>
    </location>
</feature>
<dbReference type="PROSITE" id="PS00678">
    <property type="entry name" value="WD_REPEATS_1"/>
    <property type="match status" value="1"/>
</dbReference>
<name>A0ABS8XIT6_9BURK</name>
<dbReference type="PANTHER" id="PTHR19848:SF8">
    <property type="entry name" value="F-BOX AND WD REPEAT DOMAIN CONTAINING 7"/>
    <property type="match status" value="1"/>
</dbReference>
<dbReference type="SMART" id="SM00320">
    <property type="entry name" value="WD40"/>
    <property type="match status" value="11"/>
</dbReference>
<sequence length="1455" mass="155666">MTEVVLRVFVSSPSDVEPERARVAVVAERLNGEFAGRARVDVQRWNDKFYVAGASFQQGIMKAMDGLAGTDMVVCVVWKRVGTELDPLAWSRDDGAPYESGTVLEYEAARQLAQNTGKPELYLFRKTAAVLYTAADAEEQMGQHRALQTVLDRWTRDASGRNVGAFQQFADTDDFEQQVEGCMRQWLQKHGVARLARTWDRKTQGSPFRGLESFDAGHAKVFFGRDADVTRAVAKLQLSETTGVPFLLLVGASGAGKSSVLRAGLRQRITLPGSFPKVAAWRSCLVVPSADPLRSLADALFAPEALGPELAAGELNKPALLASALVDPDVAQATVAHALGRIAANYAQAHQLDEPRPARLLICVDQVERVLLEAPADLAVKFGAVIRVLVEQRLATVVMALRSDTYAKFLNNGDLAALLERGGGRIYNLLPPSHEELVEIVNKPVHACDPLLAFETKEGRSLADVLVGDVQGGDALPLLQMTLQNLFEAEGTRNDGLLQFNDYPGIAKAVENTADAAYGALGAAAQRELRGLLAAMVSDVVVDEQGVALPIVTPVDREKFVAAHPSRAELVKALIDRRLLTSQEVGGKVFIRPVHDAFLRTWPRASTLIAEHAPLIHVRHTLEPMVIDWQRALDHEKSGHVATGALLAGASALQDKMGDVLGGQMLAFIDASRAAASRLKRRTYALAAAAVVAMATGALVASNARTTQAAQLVVESKGALSRMDYARAEIAAAAALKLRDLAATRELLLTARLGGVRVLGRSPEETSFVFTVFNRSGNLVATVQPPRDGKPPALNIASASDGKVLWHAALPSQVLTVDAIAFSEDAGGARQLAVSWSADHATTFHVGLWTLRDGQPAGAPRELPATAAAGGHAKRIPALAFHPRQPWLATGGEDGKLTLWDPSGASLRLLWQREGAHAPNVHGIAFSHDGKMLASGGGDYTARVWQVADMLVPISTVASSGGAVPEAKYQLSGHRDSVFAIAFSPDGKRLATGGHDRTVRIWDLTLATKENGVPTVATLSGHDGTILSIAYSEDGHLLSSGASDGSAALWDAATWQLMNRIQSDDGIVRSVATPRFEDGIHVGGEHGWSVWSVSGNPVVARLWNGGATVGNIAFDSTGKALAAAGDGDKGRVRVWDTGFGKPTILDPQVEGEAINSLAFSPDGRWLAAAGTSQAIHVWERKAGWPKVTMPSKDPAHLGIIWGLCFDRQSRWLASSNQSPDVQIKRWRTSDWGLLDETPKGELQDSVYALACDATADRLVSGDSKEAIVVRETGKLAVTDRINTEHPGELNVWSVALMRSPHAILSGHADGRVRRWTPAKDGGWTSTPRAADAATSDKAAEVNPTINTVSYDAKHGWVAAGGVGPSVEIYDANDLHWLRSLRGHGGTIWWVSFDDQGDRLAYGGLDGIVRVIHLESMLKVDKEDPAQLFAGSEQATGLTVKDGVIVRRGANAKPGH</sequence>
<comment type="caution">
    <text evidence="5">The sequence shown here is derived from an EMBL/GenBank/DDBJ whole genome shotgun (WGS) entry which is preliminary data.</text>
</comment>
<dbReference type="PROSITE" id="PS50294">
    <property type="entry name" value="WD_REPEATS_REGION"/>
    <property type="match status" value="4"/>
</dbReference>
<dbReference type="Pfam" id="PF00400">
    <property type="entry name" value="WD40"/>
    <property type="match status" value="6"/>
</dbReference>
<protein>
    <recommendedName>
        <fullName evidence="4">Novel STAND NTPase 1 domain-containing protein</fullName>
    </recommendedName>
</protein>
<gene>
    <name evidence="5" type="ORF">LXT12_26370</name>
</gene>
<dbReference type="CDD" id="cd00200">
    <property type="entry name" value="WD40"/>
    <property type="match status" value="1"/>
</dbReference>
<dbReference type="SUPFAM" id="SSF82171">
    <property type="entry name" value="DPP6 N-terminal domain-like"/>
    <property type="match status" value="1"/>
</dbReference>
<dbReference type="EMBL" id="JAJTWT010000024">
    <property type="protein sequence ID" value="MCE4540759.1"/>
    <property type="molecule type" value="Genomic_DNA"/>
</dbReference>
<feature type="repeat" description="WD" evidence="3">
    <location>
        <begin position="1147"/>
        <end position="1179"/>
    </location>
</feature>
<accession>A0ABS8XIT6</accession>
<dbReference type="Proteomes" id="UP001201463">
    <property type="component" value="Unassembled WGS sequence"/>
</dbReference>